<evidence type="ECO:0000313" key="1">
    <source>
        <dbReference type="EMBL" id="RND79227.1"/>
    </source>
</evidence>
<organism evidence="2 3">
    <name type="scientific">Lacticaseibacillus paracasei</name>
    <name type="common">Lactobacillus paracasei</name>
    <dbReference type="NCBI Taxonomy" id="1597"/>
    <lineage>
        <taxon>Bacteria</taxon>
        <taxon>Bacillati</taxon>
        <taxon>Bacillota</taxon>
        <taxon>Bacilli</taxon>
        <taxon>Lactobacillales</taxon>
        <taxon>Lactobacillaceae</taxon>
        <taxon>Lacticaseibacillus</taxon>
    </lineage>
</organism>
<name>A0A422LSH7_LACPA</name>
<dbReference type="Proteomes" id="UP000284123">
    <property type="component" value="Unassembled WGS sequence"/>
</dbReference>
<gene>
    <name evidence="1" type="ORF">FAM18157_02746</name>
    <name evidence="2" type="ORF">FAM6012_02770</name>
</gene>
<comment type="caution">
    <text evidence="2">The sequence shown here is derived from an EMBL/GenBank/DDBJ whole genome shotgun (WGS) entry which is preliminary data.</text>
</comment>
<proteinExistence type="predicted"/>
<sequence length="52" mass="5798">MGLSENLKSTSWSHYSTQPVAPIAILANKLSKPNLFLDLYLKGCIFMPDDVE</sequence>
<protein>
    <submittedName>
        <fullName evidence="2">Uncharacterized protein</fullName>
    </submittedName>
</protein>
<dbReference type="AlphaFoldDB" id="A0A422LSH7"/>
<dbReference type="Proteomes" id="UP000284716">
    <property type="component" value="Unassembled WGS sequence"/>
</dbReference>
<evidence type="ECO:0000313" key="4">
    <source>
        <dbReference type="Proteomes" id="UP000284716"/>
    </source>
</evidence>
<dbReference type="EMBL" id="LKFS01000102">
    <property type="protein sequence ID" value="RND79227.1"/>
    <property type="molecule type" value="Genomic_DNA"/>
</dbReference>
<evidence type="ECO:0000313" key="2">
    <source>
        <dbReference type="EMBL" id="RNE26726.1"/>
    </source>
</evidence>
<accession>A0A422LSH7</accession>
<dbReference type="EMBL" id="LKGI01000097">
    <property type="protein sequence ID" value="RNE26726.1"/>
    <property type="molecule type" value="Genomic_DNA"/>
</dbReference>
<evidence type="ECO:0000313" key="3">
    <source>
        <dbReference type="Proteomes" id="UP000284123"/>
    </source>
</evidence>
<reference evidence="3 4" key="1">
    <citation type="journal article" date="2018" name="Front. Microbiol.">
        <title>Conversion of Methionine to Cysteine in Lactobacillus paracasei Depends on the Highly Mobile cysK-ctl-cysE Gene Cluster.</title>
        <authorList>
            <person name="Wuthrich D."/>
            <person name="Irmler S."/>
            <person name="Berthoud H."/>
            <person name="Guggenbuhl B."/>
            <person name="Eugster E."/>
            <person name="Bruggmann R."/>
        </authorList>
    </citation>
    <scope>NUCLEOTIDE SEQUENCE [LARGE SCALE GENOMIC DNA]</scope>
    <source>
        <strain evidence="1 4">FAM18157</strain>
        <strain evidence="2 3">FAM6012</strain>
    </source>
</reference>